<dbReference type="EMBL" id="QYUK01000011">
    <property type="protein sequence ID" value="RJF86867.1"/>
    <property type="molecule type" value="Genomic_DNA"/>
</dbReference>
<dbReference type="PROSITE" id="PS51318">
    <property type="entry name" value="TAT"/>
    <property type="match status" value="1"/>
</dbReference>
<evidence type="ECO:0000313" key="1">
    <source>
        <dbReference type="EMBL" id="RJF86867.1"/>
    </source>
</evidence>
<evidence type="ECO:0008006" key="3">
    <source>
        <dbReference type="Google" id="ProtNLM"/>
    </source>
</evidence>
<gene>
    <name evidence="1" type="ORF">D3874_07425</name>
</gene>
<evidence type="ECO:0000313" key="2">
    <source>
        <dbReference type="Proteomes" id="UP000284605"/>
    </source>
</evidence>
<protein>
    <recommendedName>
        <fullName evidence="3">ABC transporter substrate-binding protein</fullName>
    </recommendedName>
</protein>
<sequence>MTFYRDRAALAAARRPSRRHFLALGAAAALGAGLGLPARAAASSLRLLAPEAYGDKALLAALGGDGPPLVHVPLADDDQALSPLRPLGPTASAAEKAARPALVVTAHPFPRGILWPEGVIDPLGKDDPANASPTNILPGLTPTTATLESGFEGRYRVGIATRFDLAAVAIDRRRVSAAAVGDLGLAVLDDPALNGRYGLLADPRCLLASAMLYAGLDPFRLQLPSELRRFEAALDRFVGQAALVTPSADELVAALVDGRIDAALPCGLRHIARARLDGKGDLALAIPRRGPLAGRAAFYWLEMISLAAQPKPIGQALEIMGRVRGAAVAAALARAGGGLAPAVGLLDPANAGALEAAERRALGLDDLAGLMPLAVPMALVPERHRLQPLLDKALKPK</sequence>
<dbReference type="Gene3D" id="3.40.190.10">
    <property type="entry name" value="Periplasmic binding protein-like II"/>
    <property type="match status" value="1"/>
</dbReference>
<organism evidence="1 2">
    <name type="scientific">Oleomonas cavernae</name>
    <dbReference type="NCBI Taxonomy" id="2320859"/>
    <lineage>
        <taxon>Bacteria</taxon>
        <taxon>Pseudomonadati</taxon>
        <taxon>Pseudomonadota</taxon>
        <taxon>Alphaproteobacteria</taxon>
        <taxon>Acetobacterales</taxon>
        <taxon>Acetobacteraceae</taxon>
        <taxon>Oleomonas</taxon>
    </lineage>
</organism>
<dbReference type="InterPro" id="IPR006311">
    <property type="entry name" value="TAT_signal"/>
</dbReference>
<accession>A0A418WA01</accession>
<dbReference type="AlphaFoldDB" id="A0A418WA01"/>
<dbReference type="Proteomes" id="UP000284605">
    <property type="component" value="Unassembled WGS sequence"/>
</dbReference>
<dbReference type="SUPFAM" id="SSF53850">
    <property type="entry name" value="Periplasmic binding protein-like II"/>
    <property type="match status" value="1"/>
</dbReference>
<dbReference type="OrthoDB" id="7273001at2"/>
<comment type="caution">
    <text evidence="1">The sequence shown here is derived from an EMBL/GenBank/DDBJ whole genome shotgun (WGS) entry which is preliminary data.</text>
</comment>
<dbReference type="RefSeq" id="WP_119777512.1">
    <property type="nucleotide sequence ID" value="NZ_QYUK01000011.1"/>
</dbReference>
<reference evidence="1 2" key="1">
    <citation type="submission" date="2018-09" db="EMBL/GenBank/DDBJ databases">
        <authorList>
            <person name="Zhu H."/>
        </authorList>
    </citation>
    <scope>NUCLEOTIDE SEQUENCE [LARGE SCALE GENOMIC DNA]</scope>
    <source>
        <strain evidence="1 2">K1W22B-8</strain>
    </source>
</reference>
<proteinExistence type="predicted"/>
<name>A0A418WA01_9PROT</name>
<keyword evidence="2" id="KW-1185">Reference proteome</keyword>